<dbReference type="Proteomes" id="UP001184150">
    <property type="component" value="Unassembled WGS sequence"/>
</dbReference>
<dbReference type="PANTHER" id="PTHR39441:SF1">
    <property type="entry name" value="DUF2252 DOMAIN-CONTAINING PROTEIN"/>
    <property type="match status" value="1"/>
</dbReference>
<evidence type="ECO:0000313" key="2">
    <source>
        <dbReference type="Proteomes" id="UP001184150"/>
    </source>
</evidence>
<dbReference type="InterPro" id="IPR018721">
    <property type="entry name" value="DUF2252"/>
</dbReference>
<dbReference type="EMBL" id="JAVDRD010000011">
    <property type="protein sequence ID" value="MDR6512713.1"/>
    <property type="molecule type" value="Genomic_DNA"/>
</dbReference>
<dbReference type="PANTHER" id="PTHR39441">
    <property type="entry name" value="DUF2252 DOMAIN-CONTAINING PROTEIN"/>
    <property type="match status" value="1"/>
</dbReference>
<dbReference type="RefSeq" id="WP_309806180.1">
    <property type="nucleotide sequence ID" value="NZ_JAVDRD010000011.1"/>
</dbReference>
<dbReference type="Pfam" id="PF10009">
    <property type="entry name" value="DUF2252"/>
    <property type="match status" value="1"/>
</dbReference>
<gene>
    <name evidence="1" type="ORF">J2792_003598</name>
</gene>
<reference evidence="1 2" key="1">
    <citation type="submission" date="2023-07" db="EMBL/GenBank/DDBJ databases">
        <title>Sorghum-associated microbial communities from plants grown in Nebraska, USA.</title>
        <authorList>
            <person name="Schachtman D."/>
        </authorList>
    </citation>
    <scope>NUCLEOTIDE SEQUENCE [LARGE SCALE GENOMIC DNA]</scope>
    <source>
        <strain evidence="1 2">DS1027</strain>
    </source>
</reference>
<sequence>MKITPDRRHAALEARRALKMARSVHAYVRGNTAQFYEWLEASPAMAQVPMGPKVWICGDCHLGNLGPLADRHHDFAIQIRDLDQTVIGNPALDLIRLGLSLETAARSSDLPGIVTAQMLAAMIDGYSRALSPEPEDDPTEPKVVRAVRRRAAGRKWRHLANERIDGPTPSLPLGKRFWPLAAAERDAITALFDDPTVRTKALALAGHAGDGRVRVLDAAYWRKGCSSLGRLRYAVVLGVGAHSKGLEYLALVDIKEAVHSVAPAADDVAMPSDPAARVVAGACALAPNLGERMIPAHLLGKPVVLRELAPQDLKIEVEQFSRRQAVSAASYLAYIVGMAHARQMSDDVRRAWQDALQPAHADDDDQAPSWLWRSVVDLAARHEAGYLDHCRRLA</sequence>
<keyword evidence="2" id="KW-1185">Reference proteome</keyword>
<comment type="caution">
    <text evidence="1">The sequence shown here is derived from an EMBL/GenBank/DDBJ whole genome shotgun (WGS) entry which is preliminary data.</text>
</comment>
<name>A0ABU1MRB9_9SPHN</name>
<organism evidence="1 2">
    <name type="scientific">Novosphingobium capsulatum</name>
    <dbReference type="NCBI Taxonomy" id="13688"/>
    <lineage>
        <taxon>Bacteria</taxon>
        <taxon>Pseudomonadati</taxon>
        <taxon>Pseudomonadota</taxon>
        <taxon>Alphaproteobacteria</taxon>
        <taxon>Sphingomonadales</taxon>
        <taxon>Sphingomonadaceae</taxon>
        <taxon>Novosphingobium</taxon>
    </lineage>
</organism>
<dbReference type="SUPFAM" id="SSF56112">
    <property type="entry name" value="Protein kinase-like (PK-like)"/>
    <property type="match status" value="1"/>
</dbReference>
<accession>A0ABU1MRB9</accession>
<protein>
    <submittedName>
        <fullName evidence="1">Uncharacterized protein (DUF2252 family)</fullName>
    </submittedName>
</protein>
<proteinExistence type="predicted"/>
<dbReference type="InterPro" id="IPR011009">
    <property type="entry name" value="Kinase-like_dom_sf"/>
</dbReference>
<evidence type="ECO:0000313" key="1">
    <source>
        <dbReference type="EMBL" id="MDR6512713.1"/>
    </source>
</evidence>